<evidence type="ECO:0000256" key="3">
    <source>
        <dbReference type="ARBA" id="ARBA00022692"/>
    </source>
</evidence>
<dbReference type="InterPro" id="IPR000175">
    <property type="entry name" value="Na/ntran_symport"/>
</dbReference>
<name>A0A1D1VDW7_RAMVA</name>
<evidence type="ECO:0000256" key="4">
    <source>
        <dbReference type="ARBA" id="ARBA00022847"/>
    </source>
</evidence>
<keyword evidence="5" id="KW-1133">Transmembrane helix</keyword>
<dbReference type="PROSITE" id="PS50267">
    <property type="entry name" value="NA_NEUROTRAN_SYMP_3"/>
    <property type="match status" value="1"/>
</dbReference>
<dbReference type="GO" id="GO:0016020">
    <property type="term" value="C:membrane"/>
    <property type="evidence" value="ECO:0007669"/>
    <property type="project" value="UniProtKB-SubCell"/>
</dbReference>
<evidence type="ECO:0008006" key="10">
    <source>
        <dbReference type="Google" id="ProtNLM"/>
    </source>
</evidence>
<dbReference type="GO" id="GO:0046872">
    <property type="term" value="F:metal ion binding"/>
    <property type="evidence" value="ECO:0007669"/>
    <property type="project" value="UniProtKB-KW"/>
</dbReference>
<dbReference type="InterPro" id="IPR037272">
    <property type="entry name" value="SNS_sf"/>
</dbReference>
<keyword evidence="7" id="KW-0915">Sodium</keyword>
<reference evidence="8 9" key="1">
    <citation type="journal article" date="2016" name="Nat. Commun.">
        <title>Extremotolerant tardigrade genome and improved radiotolerance of human cultured cells by tardigrade-unique protein.</title>
        <authorList>
            <person name="Hashimoto T."/>
            <person name="Horikawa D.D."/>
            <person name="Saito Y."/>
            <person name="Kuwahara H."/>
            <person name="Kozuka-Hata H."/>
            <person name="Shin-I T."/>
            <person name="Minakuchi Y."/>
            <person name="Ohishi K."/>
            <person name="Motoyama A."/>
            <person name="Aizu T."/>
            <person name="Enomoto A."/>
            <person name="Kondo K."/>
            <person name="Tanaka S."/>
            <person name="Hara Y."/>
            <person name="Koshikawa S."/>
            <person name="Sagara H."/>
            <person name="Miura T."/>
            <person name="Yokobori S."/>
            <person name="Miyagawa K."/>
            <person name="Suzuki Y."/>
            <person name="Kubo T."/>
            <person name="Oyama M."/>
            <person name="Kohara Y."/>
            <person name="Fujiyama A."/>
            <person name="Arakawa K."/>
            <person name="Katayama T."/>
            <person name="Toyoda A."/>
            <person name="Kunieda T."/>
        </authorList>
    </citation>
    <scope>NUCLEOTIDE SEQUENCE [LARGE SCALE GENOMIC DNA]</scope>
    <source>
        <strain evidence="8 9">YOKOZUNA-1</strain>
    </source>
</reference>
<feature type="binding site" evidence="7">
    <location>
        <position position="100"/>
    </location>
    <ligand>
        <name>Na(+)</name>
        <dbReference type="ChEBI" id="CHEBI:29101"/>
        <label>1</label>
    </ligand>
</feature>
<feature type="binding site" evidence="7">
    <location>
        <position position="96"/>
    </location>
    <ligand>
        <name>Na(+)</name>
        <dbReference type="ChEBI" id="CHEBI:29101"/>
        <label>1</label>
    </ligand>
</feature>
<dbReference type="OrthoDB" id="6581954at2759"/>
<evidence type="ECO:0000256" key="1">
    <source>
        <dbReference type="ARBA" id="ARBA00004141"/>
    </source>
</evidence>
<evidence type="ECO:0000256" key="5">
    <source>
        <dbReference type="ARBA" id="ARBA00022989"/>
    </source>
</evidence>
<evidence type="ECO:0000256" key="2">
    <source>
        <dbReference type="ARBA" id="ARBA00022448"/>
    </source>
</evidence>
<dbReference type="AlphaFoldDB" id="A0A1D1VDW7"/>
<keyword evidence="4" id="KW-0769">Symport</keyword>
<dbReference type="SUPFAM" id="SSF161070">
    <property type="entry name" value="SNF-like"/>
    <property type="match status" value="1"/>
</dbReference>
<keyword evidence="6" id="KW-0472">Membrane</keyword>
<evidence type="ECO:0000256" key="6">
    <source>
        <dbReference type="ARBA" id="ARBA00023136"/>
    </source>
</evidence>
<organism evidence="8 9">
    <name type="scientific">Ramazzottius varieornatus</name>
    <name type="common">Water bear</name>
    <name type="synonym">Tardigrade</name>
    <dbReference type="NCBI Taxonomy" id="947166"/>
    <lineage>
        <taxon>Eukaryota</taxon>
        <taxon>Metazoa</taxon>
        <taxon>Ecdysozoa</taxon>
        <taxon>Tardigrada</taxon>
        <taxon>Eutardigrada</taxon>
        <taxon>Parachela</taxon>
        <taxon>Hypsibioidea</taxon>
        <taxon>Ramazzottiidae</taxon>
        <taxon>Ramazzottius</taxon>
    </lineage>
</organism>
<gene>
    <name evidence="8" type="primary">RvY_10777-1</name>
    <name evidence="8" type="synonym">RvY_10777.1</name>
    <name evidence="8" type="ORF">RvY_10777</name>
</gene>
<dbReference type="EMBL" id="BDGG01000005">
    <property type="protein sequence ID" value="GAU99836.1"/>
    <property type="molecule type" value="Genomic_DNA"/>
</dbReference>
<evidence type="ECO:0000256" key="7">
    <source>
        <dbReference type="PIRSR" id="PIRSR600175-1"/>
    </source>
</evidence>
<accession>A0A1D1VDW7</accession>
<dbReference type="Pfam" id="PF00209">
    <property type="entry name" value="SNF"/>
    <property type="match status" value="1"/>
</dbReference>
<keyword evidence="3" id="KW-0812">Transmembrane</keyword>
<keyword evidence="2" id="KW-0813">Transport</keyword>
<sequence>MTAEQHGRTSVLSETSVCSCCNENDDVEIPEENAVDLNEVCIDVPLPSPPIPHDVLHRKISPVSLNYVAEEEGPGTKKAEWMGKLDFLMSCMGYSVGLGNMWRFP</sequence>
<dbReference type="STRING" id="947166.A0A1D1VDW7"/>
<proteinExistence type="predicted"/>
<comment type="subcellular location">
    <subcellularLocation>
        <location evidence="1">Membrane</location>
        <topology evidence="1">Multi-pass membrane protein</topology>
    </subcellularLocation>
</comment>
<dbReference type="GO" id="GO:0015293">
    <property type="term" value="F:symporter activity"/>
    <property type="evidence" value="ECO:0007669"/>
    <property type="project" value="UniProtKB-KW"/>
</dbReference>
<evidence type="ECO:0000313" key="9">
    <source>
        <dbReference type="Proteomes" id="UP000186922"/>
    </source>
</evidence>
<protein>
    <recommendedName>
        <fullName evidence="10">Transporter</fullName>
    </recommendedName>
</protein>
<feature type="binding site" evidence="7">
    <location>
        <position position="93"/>
    </location>
    <ligand>
        <name>Na(+)</name>
        <dbReference type="ChEBI" id="CHEBI:29101"/>
        <label>1</label>
    </ligand>
</feature>
<comment type="caution">
    <text evidence="8">The sequence shown here is derived from an EMBL/GenBank/DDBJ whole genome shotgun (WGS) entry which is preliminary data.</text>
</comment>
<dbReference type="Proteomes" id="UP000186922">
    <property type="component" value="Unassembled WGS sequence"/>
</dbReference>
<keyword evidence="9" id="KW-1185">Reference proteome</keyword>
<evidence type="ECO:0000313" key="8">
    <source>
        <dbReference type="EMBL" id="GAU99836.1"/>
    </source>
</evidence>
<keyword evidence="7" id="KW-0479">Metal-binding</keyword>